<dbReference type="PANTHER" id="PTHR47331">
    <property type="entry name" value="PHD-TYPE DOMAIN-CONTAINING PROTEIN"/>
    <property type="match status" value="1"/>
</dbReference>
<dbReference type="InterPro" id="IPR040676">
    <property type="entry name" value="DUF5641"/>
</dbReference>
<proteinExistence type="predicted"/>
<feature type="domain" description="DUF5641" evidence="1">
    <location>
        <begin position="55"/>
        <end position="150"/>
    </location>
</feature>
<accession>A0A498N634</accession>
<evidence type="ECO:0000313" key="3">
    <source>
        <dbReference type="Proteomes" id="UP000290572"/>
    </source>
</evidence>
<protein>
    <recommendedName>
        <fullName evidence="1">DUF5641 domain-containing protein</fullName>
    </recommendedName>
</protein>
<dbReference type="STRING" id="84645.A0A498N634"/>
<evidence type="ECO:0000259" key="1">
    <source>
        <dbReference type="Pfam" id="PF18701"/>
    </source>
</evidence>
<dbReference type="AlphaFoldDB" id="A0A498N634"/>
<dbReference type="Proteomes" id="UP000290572">
    <property type="component" value="Unassembled WGS sequence"/>
</dbReference>
<keyword evidence="3" id="KW-1185">Reference proteome</keyword>
<organism evidence="2 3">
    <name type="scientific">Labeo rohita</name>
    <name type="common">Indian major carp</name>
    <name type="synonym">Cyprinus rohita</name>
    <dbReference type="NCBI Taxonomy" id="84645"/>
    <lineage>
        <taxon>Eukaryota</taxon>
        <taxon>Metazoa</taxon>
        <taxon>Chordata</taxon>
        <taxon>Craniata</taxon>
        <taxon>Vertebrata</taxon>
        <taxon>Euteleostomi</taxon>
        <taxon>Actinopterygii</taxon>
        <taxon>Neopterygii</taxon>
        <taxon>Teleostei</taxon>
        <taxon>Ostariophysi</taxon>
        <taxon>Cypriniformes</taxon>
        <taxon>Cyprinidae</taxon>
        <taxon>Labeoninae</taxon>
        <taxon>Labeonini</taxon>
        <taxon>Labeo</taxon>
    </lineage>
</organism>
<comment type="caution">
    <text evidence="2">The sequence shown here is derived from an EMBL/GenBank/DDBJ whole genome shotgun (WGS) entry which is preliminary data.</text>
</comment>
<reference evidence="2 3" key="1">
    <citation type="submission" date="2018-03" db="EMBL/GenBank/DDBJ databases">
        <title>Draft genome sequence of Rohu Carp (Labeo rohita).</title>
        <authorList>
            <person name="Das P."/>
            <person name="Kushwaha B."/>
            <person name="Joshi C.G."/>
            <person name="Kumar D."/>
            <person name="Nagpure N.S."/>
            <person name="Sahoo L."/>
            <person name="Das S.P."/>
            <person name="Bit A."/>
            <person name="Patnaik S."/>
            <person name="Meher P.K."/>
            <person name="Jayasankar P."/>
            <person name="Koringa P.G."/>
            <person name="Patel N.V."/>
            <person name="Hinsu A.T."/>
            <person name="Kumar R."/>
            <person name="Pandey M."/>
            <person name="Agarwal S."/>
            <person name="Srivastava S."/>
            <person name="Singh M."/>
            <person name="Iquebal M.A."/>
            <person name="Jaiswal S."/>
            <person name="Angadi U.B."/>
            <person name="Kumar N."/>
            <person name="Raza M."/>
            <person name="Shah T.M."/>
            <person name="Rai A."/>
            <person name="Jena J.K."/>
        </authorList>
    </citation>
    <scope>NUCLEOTIDE SEQUENCE [LARGE SCALE GENOMIC DNA]</scope>
    <source>
        <strain evidence="2">DASCIFA01</strain>
        <tissue evidence="2">Testis</tissue>
    </source>
</reference>
<dbReference type="Pfam" id="PF18701">
    <property type="entry name" value="DUF5641"/>
    <property type="match status" value="1"/>
</dbReference>
<evidence type="ECO:0000313" key="2">
    <source>
        <dbReference type="EMBL" id="RXN29588.1"/>
    </source>
</evidence>
<gene>
    <name evidence="2" type="ORF">ROHU_018318</name>
</gene>
<sequence>MSEVTAIINARPLVPVSTDPESPFILTPAMLLTQKTGNLPIPPEDFSKKDMLQCQWKRVQALAETFWNRWRKEYLGTLQSPRKWFHKRPNIKEGDIVLLKDKQVKRSEWPMGIIVKAVPSTDGLVRKVEVKTVQHGTTKIYHRPISEVVYLLSSDQAM</sequence>
<name>A0A498N634_LABRO</name>
<dbReference type="PANTHER" id="PTHR47331:SF6">
    <property type="entry name" value="DOUBLECORTIN DOMAIN-CONTAINING PROTEIN"/>
    <property type="match status" value="1"/>
</dbReference>
<dbReference type="EMBL" id="QBIY01011753">
    <property type="protein sequence ID" value="RXN29588.1"/>
    <property type="molecule type" value="Genomic_DNA"/>
</dbReference>